<reference evidence="3 4" key="1">
    <citation type="submission" date="2024-06" db="EMBL/GenBank/DDBJ databases">
        <title>The Natural Products Discovery Center: Release of the First 8490 Sequenced Strains for Exploring Actinobacteria Biosynthetic Diversity.</title>
        <authorList>
            <person name="Kalkreuter E."/>
            <person name="Kautsar S.A."/>
            <person name="Yang D."/>
            <person name="Bader C.D."/>
            <person name="Teijaro C.N."/>
            <person name="Fluegel L."/>
            <person name="Davis C.M."/>
            <person name="Simpson J.R."/>
            <person name="Lauterbach L."/>
            <person name="Steele A.D."/>
            <person name="Gui C."/>
            <person name="Meng S."/>
            <person name="Li G."/>
            <person name="Viehrig K."/>
            <person name="Ye F."/>
            <person name="Su P."/>
            <person name="Kiefer A.F."/>
            <person name="Nichols A."/>
            <person name="Cepeda A.J."/>
            <person name="Yan W."/>
            <person name="Fan B."/>
            <person name="Jiang Y."/>
            <person name="Adhikari A."/>
            <person name="Zheng C.-J."/>
            <person name="Schuster L."/>
            <person name="Cowan T.M."/>
            <person name="Smanski M.J."/>
            <person name="Chevrette M.G."/>
            <person name="De Carvalho L.P.S."/>
            <person name="Shen B."/>
        </authorList>
    </citation>
    <scope>NUCLEOTIDE SEQUENCE [LARGE SCALE GENOMIC DNA]</scope>
    <source>
        <strain evidence="3 4">NPDC049344</strain>
    </source>
</reference>
<keyword evidence="2" id="KW-0472">Membrane</keyword>
<feature type="transmembrane region" description="Helical" evidence="2">
    <location>
        <begin position="167"/>
        <end position="186"/>
    </location>
</feature>
<name>A0ABV3HM26_9ACTN</name>
<evidence type="ECO:0000313" key="4">
    <source>
        <dbReference type="Proteomes" id="UP001552521"/>
    </source>
</evidence>
<comment type="caution">
    <text evidence="3">The sequence shown here is derived from an EMBL/GenBank/DDBJ whole genome shotgun (WGS) entry which is preliminary data.</text>
</comment>
<proteinExistence type="predicted"/>
<feature type="region of interest" description="Disordered" evidence="1">
    <location>
        <begin position="1"/>
        <end position="134"/>
    </location>
</feature>
<dbReference type="Pfam" id="PF11222">
    <property type="entry name" value="DUF3017"/>
    <property type="match status" value="1"/>
</dbReference>
<dbReference type="Proteomes" id="UP001552521">
    <property type="component" value="Unassembled WGS sequence"/>
</dbReference>
<gene>
    <name evidence="3" type="ORF">AB0K36_01450</name>
</gene>
<dbReference type="RefSeq" id="WP_364586693.1">
    <property type="nucleotide sequence ID" value="NZ_JBFAQK010000001.1"/>
</dbReference>
<organism evidence="3 4">
    <name type="scientific">Streptomyces kurssanovii</name>
    <dbReference type="NCBI Taxonomy" id="67312"/>
    <lineage>
        <taxon>Bacteria</taxon>
        <taxon>Bacillati</taxon>
        <taxon>Actinomycetota</taxon>
        <taxon>Actinomycetes</taxon>
        <taxon>Kitasatosporales</taxon>
        <taxon>Streptomycetaceae</taxon>
        <taxon>Streptomyces</taxon>
    </lineage>
</organism>
<evidence type="ECO:0000313" key="3">
    <source>
        <dbReference type="EMBL" id="MEV4679453.1"/>
    </source>
</evidence>
<feature type="transmembrane region" description="Helical" evidence="2">
    <location>
        <begin position="140"/>
        <end position="161"/>
    </location>
</feature>
<keyword evidence="2" id="KW-0812">Transmembrane</keyword>
<evidence type="ECO:0000256" key="2">
    <source>
        <dbReference type="SAM" id="Phobius"/>
    </source>
</evidence>
<dbReference type="EMBL" id="JBFAQK010000001">
    <property type="protein sequence ID" value="MEV4679453.1"/>
    <property type="molecule type" value="Genomic_DNA"/>
</dbReference>
<sequence>MVVRADSSGTRGPGDGDGADAPGPDEAVPDRTASGPGAAAEAAPGASAEAAPGTSVEAAGTTSGPGGASVDAAPDAPEDHAGAGAGPGDAAAADRHGADDADPDRKAGSRRPPAVTLDTARPEGGGRAAPGDAPAPARQWPLLTVLSLTGAGLLIVGTNAFADAFRVGTMLIGAALVLGAVLRRVTRSVGMLAVRSRFTDMITYGLLGTLIVLLALVAQPKPWLDVPFLEDAVHFTVR</sequence>
<dbReference type="InterPro" id="IPR021385">
    <property type="entry name" value="DUF3017"/>
</dbReference>
<evidence type="ECO:0000256" key="1">
    <source>
        <dbReference type="SAM" id="MobiDB-lite"/>
    </source>
</evidence>
<keyword evidence="4" id="KW-1185">Reference proteome</keyword>
<feature type="transmembrane region" description="Helical" evidence="2">
    <location>
        <begin position="198"/>
        <end position="218"/>
    </location>
</feature>
<feature type="compositionally biased region" description="Basic and acidic residues" evidence="1">
    <location>
        <begin position="92"/>
        <end position="107"/>
    </location>
</feature>
<protein>
    <submittedName>
        <fullName evidence="3">DUF3017 domain-containing protein</fullName>
    </submittedName>
</protein>
<feature type="compositionally biased region" description="Low complexity" evidence="1">
    <location>
        <begin position="33"/>
        <end position="75"/>
    </location>
</feature>
<accession>A0ABV3HM26</accession>
<keyword evidence="2" id="KW-1133">Transmembrane helix</keyword>